<keyword evidence="1" id="KW-0175">Coiled coil</keyword>
<dbReference type="RefSeq" id="WP_008902352.1">
    <property type="nucleotide sequence ID" value="NZ_GL397071.1"/>
</dbReference>
<dbReference type="Proteomes" id="UP000003280">
    <property type="component" value="Unassembled WGS sequence"/>
</dbReference>
<feature type="coiled-coil region" evidence="1">
    <location>
        <begin position="14"/>
        <end position="41"/>
    </location>
</feature>
<name>E0NN38_9FIRM</name>
<dbReference type="EMBL" id="AEEH01000048">
    <property type="protein sequence ID" value="EFM24711.1"/>
    <property type="molecule type" value="Genomic_DNA"/>
</dbReference>
<dbReference type="SUPFAM" id="SSF52540">
    <property type="entry name" value="P-loop containing nucleoside triphosphate hydrolases"/>
    <property type="match status" value="1"/>
</dbReference>
<comment type="caution">
    <text evidence="2">The sequence shown here is derived from an EMBL/GenBank/DDBJ whole genome shotgun (WGS) entry which is preliminary data.</text>
</comment>
<evidence type="ECO:0000256" key="1">
    <source>
        <dbReference type="SAM" id="Coils"/>
    </source>
</evidence>
<protein>
    <recommendedName>
        <fullName evidence="4">ATPase AAA-type core domain-containing protein</fullName>
    </recommendedName>
</protein>
<evidence type="ECO:0000313" key="3">
    <source>
        <dbReference type="Proteomes" id="UP000003280"/>
    </source>
</evidence>
<proteinExistence type="predicted"/>
<organism evidence="2 3">
    <name type="scientific">Peptoniphilus duerdenii ATCC BAA-1640</name>
    <dbReference type="NCBI Taxonomy" id="862517"/>
    <lineage>
        <taxon>Bacteria</taxon>
        <taxon>Bacillati</taxon>
        <taxon>Bacillota</taxon>
        <taxon>Tissierellia</taxon>
        <taxon>Tissierellales</taxon>
        <taxon>Peptoniphilaceae</taxon>
        <taxon>Peptoniphilus</taxon>
    </lineage>
</organism>
<dbReference type="HOGENOM" id="CLU_110610_0_0_9"/>
<dbReference type="InterPro" id="IPR027417">
    <property type="entry name" value="P-loop_NTPase"/>
</dbReference>
<sequence>MDLNTKIREYSNYVLLQKAKKESLEDRISELNKDLKSQEEYLDLVNKTQILLKNTSEYARKQAISQIEIVVTRFLQYVFETDMEFKIELQEKSGVPSCEFYVVNRYDDLEIKTKPEDSRGGGVVDIVSMALRISFITQMKRRSSGPLILDEPGKHVSNDYIFNLGEFLRELSRSLDMQIIMVTHNEYLKEISDSSQTVSIRNGISKISDSIEESNN</sequence>
<dbReference type="STRING" id="862517.HMPREF9225_1577"/>
<evidence type="ECO:0000313" key="2">
    <source>
        <dbReference type="EMBL" id="EFM24711.1"/>
    </source>
</evidence>
<dbReference type="OrthoDB" id="2380879at2"/>
<dbReference type="eggNOG" id="COG0497">
    <property type="taxonomic scope" value="Bacteria"/>
</dbReference>
<accession>E0NN38</accession>
<dbReference type="AlphaFoldDB" id="E0NN38"/>
<dbReference type="Gene3D" id="3.40.50.300">
    <property type="entry name" value="P-loop containing nucleotide triphosphate hydrolases"/>
    <property type="match status" value="1"/>
</dbReference>
<evidence type="ECO:0008006" key="4">
    <source>
        <dbReference type="Google" id="ProtNLM"/>
    </source>
</evidence>
<keyword evidence="3" id="KW-1185">Reference proteome</keyword>
<gene>
    <name evidence="2" type="ORF">HMPREF9225_1577</name>
</gene>
<reference evidence="2 3" key="1">
    <citation type="submission" date="2010-07" db="EMBL/GenBank/DDBJ databases">
        <authorList>
            <person name="Muzny D."/>
            <person name="Qin X."/>
            <person name="Deng J."/>
            <person name="Jiang H."/>
            <person name="Liu Y."/>
            <person name="Qu J."/>
            <person name="Song X.-Z."/>
            <person name="Zhang L."/>
            <person name="Thornton R."/>
            <person name="Coyle M."/>
            <person name="Francisco L."/>
            <person name="Jackson L."/>
            <person name="Javaid M."/>
            <person name="Korchina V."/>
            <person name="Kovar C."/>
            <person name="Mata R."/>
            <person name="Mathew T."/>
            <person name="Ngo R."/>
            <person name="Nguyen L."/>
            <person name="Nguyen N."/>
            <person name="Okwuonu G."/>
            <person name="Ongeri F."/>
            <person name="Pham C."/>
            <person name="Simmons D."/>
            <person name="Wilczek-Boney K."/>
            <person name="Hale W."/>
            <person name="Jakkamsetti A."/>
            <person name="Pham P."/>
            <person name="Ruth R."/>
            <person name="San Lucas F."/>
            <person name="Warren J."/>
            <person name="Zhang J."/>
            <person name="Zhao Z."/>
            <person name="Zhou C."/>
            <person name="Zhu D."/>
            <person name="Lee S."/>
            <person name="Bess C."/>
            <person name="Blankenburg K."/>
            <person name="Forbes L."/>
            <person name="Fu Q."/>
            <person name="Gubbala S."/>
            <person name="Hirani K."/>
            <person name="Jayaseelan J.C."/>
            <person name="Lara F."/>
            <person name="Munidasa M."/>
            <person name="Palculict T."/>
            <person name="Patil S."/>
            <person name="Pu L.-L."/>
            <person name="Saada N."/>
            <person name="Tang L."/>
            <person name="Weissenberger G."/>
            <person name="Zhu Y."/>
            <person name="Hemphill L."/>
            <person name="Shang Y."/>
            <person name="Youmans B."/>
            <person name="Ayvaz T."/>
            <person name="Ross M."/>
            <person name="Santibanez J."/>
            <person name="Aqrawi P."/>
            <person name="Gross S."/>
            <person name="Joshi V."/>
            <person name="Fowler G."/>
            <person name="Nazareth L."/>
            <person name="Reid J."/>
            <person name="Worley K."/>
            <person name="Petrosino J."/>
            <person name="Highlander S."/>
            <person name="Gibbs R."/>
        </authorList>
    </citation>
    <scope>NUCLEOTIDE SEQUENCE [LARGE SCALE GENOMIC DNA]</scope>
    <source>
        <strain evidence="2 3">ATCC BAA-1640</strain>
    </source>
</reference>